<dbReference type="EMBL" id="UYRT01018971">
    <property type="protein sequence ID" value="VDK58124.1"/>
    <property type="molecule type" value="Genomic_DNA"/>
</dbReference>
<proteinExistence type="predicted"/>
<feature type="compositionally biased region" description="Polar residues" evidence="1">
    <location>
        <begin position="22"/>
        <end position="32"/>
    </location>
</feature>
<keyword evidence="3" id="KW-1185">Reference proteome</keyword>
<sequence>MRPLLSQQHNLSSMLQLNQVANTTSTVQQDQAEQPHELINDNEEEELIKTRPQKKSRRSSIPELVGVRLHILTFFSVGIISDFLQQSHDCRFFLRKFL</sequence>
<name>A0A3P6SSS4_9BILA</name>
<feature type="region of interest" description="Disordered" evidence="1">
    <location>
        <begin position="22"/>
        <end position="60"/>
    </location>
</feature>
<dbReference type="AlphaFoldDB" id="A0A3P6SSS4"/>
<reference evidence="2 3" key="1">
    <citation type="submission" date="2018-11" db="EMBL/GenBank/DDBJ databases">
        <authorList>
            <consortium name="Pathogen Informatics"/>
        </authorList>
    </citation>
    <scope>NUCLEOTIDE SEQUENCE [LARGE SCALE GENOMIC DNA]</scope>
</reference>
<gene>
    <name evidence="2" type="ORF">GPUH_LOCUS7377</name>
</gene>
<evidence type="ECO:0000256" key="1">
    <source>
        <dbReference type="SAM" id="MobiDB-lite"/>
    </source>
</evidence>
<evidence type="ECO:0000313" key="2">
    <source>
        <dbReference type="EMBL" id="VDK58124.1"/>
    </source>
</evidence>
<dbReference type="Proteomes" id="UP000271098">
    <property type="component" value="Unassembled WGS sequence"/>
</dbReference>
<organism evidence="2 3">
    <name type="scientific">Gongylonema pulchrum</name>
    <dbReference type="NCBI Taxonomy" id="637853"/>
    <lineage>
        <taxon>Eukaryota</taxon>
        <taxon>Metazoa</taxon>
        <taxon>Ecdysozoa</taxon>
        <taxon>Nematoda</taxon>
        <taxon>Chromadorea</taxon>
        <taxon>Rhabditida</taxon>
        <taxon>Spirurina</taxon>
        <taxon>Spiruromorpha</taxon>
        <taxon>Spiruroidea</taxon>
        <taxon>Gongylonematidae</taxon>
        <taxon>Gongylonema</taxon>
    </lineage>
</organism>
<evidence type="ECO:0000313" key="3">
    <source>
        <dbReference type="Proteomes" id="UP000271098"/>
    </source>
</evidence>
<accession>A0A3P6SSS4</accession>
<protein>
    <submittedName>
        <fullName evidence="2">Uncharacterized protein</fullName>
    </submittedName>
</protein>